<evidence type="ECO:0000259" key="2">
    <source>
        <dbReference type="Pfam" id="PF13548"/>
    </source>
</evidence>
<evidence type="ECO:0000313" key="3">
    <source>
        <dbReference type="EMBL" id="ACK51792.1"/>
    </source>
</evidence>
<dbReference type="KEGG" id="msl:Msil_2875"/>
<dbReference type="RefSeq" id="WP_012591861.1">
    <property type="nucleotide sequence ID" value="NC_011666.1"/>
</dbReference>
<sequence>MSLYLLAFLIGVVAGLRSFLPLAATGLAAHAGLLSLQGGPLAFLGNAVVAYILAGLALAELVADKLPQIPNRKTPGPFVFRIVSGSVCGAAIGAQGGALVGGLIAGALGAVAGTLGGAAVRARLADAFGRDWPAALLEDAVAILIAVLVVKSA</sequence>
<dbReference type="Proteomes" id="UP000002257">
    <property type="component" value="Chromosome"/>
</dbReference>
<keyword evidence="1" id="KW-1133">Transmembrane helix</keyword>
<gene>
    <name evidence="3" type="ordered locus">Msil_2875</name>
</gene>
<proteinExistence type="predicted"/>
<feature type="transmembrane region" description="Helical" evidence="1">
    <location>
        <begin position="75"/>
        <end position="92"/>
    </location>
</feature>
<dbReference type="InterPro" id="IPR025196">
    <property type="entry name" value="DUF4126"/>
</dbReference>
<dbReference type="Pfam" id="PF13548">
    <property type="entry name" value="DUF4126"/>
    <property type="match status" value="1"/>
</dbReference>
<reference evidence="3 4" key="1">
    <citation type="journal article" date="2010" name="J. Bacteriol.">
        <title>Complete genome sequence of the aerobic facultative methanotroph Methylocella silvestris BL2.</title>
        <authorList>
            <person name="Chen Y."/>
            <person name="Crombie A."/>
            <person name="Rahman M.T."/>
            <person name="Dedysh S.N."/>
            <person name="Liesack W."/>
            <person name="Stott M.B."/>
            <person name="Alam M."/>
            <person name="Theisen A.R."/>
            <person name="Murrell J.C."/>
            <person name="Dunfield P.F."/>
        </authorList>
    </citation>
    <scope>NUCLEOTIDE SEQUENCE [LARGE SCALE GENOMIC DNA]</scope>
    <source>
        <strain evidence="4">DSM 15510 / CIP 108128 / LMG 27833 / NCIMB 13906 / BL2</strain>
    </source>
</reference>
<feature type="transmembrane region" description="Helical" evidence="1">
    <location>
        <begin position="98"/>
        <end position="120"/>
    </location>
</feature>
<evidence type="ECO:0000313" key="4">
    <source>
        <dbReference type="Proteomes" id="UP000002257"/>
    </source>
</evidence>
<dbReference type="EMBL" id="CP001280">
    <property type="protein sequence ID" value="ACK51792.1"/>
    <property type="molecule type" value="Genomic_DNA"/>
</dbReference>
<organism evidence="3 4">
    <name type="scientific">Methylocella silvestris (strain DSM 15510 / CIP 108128 / LMG 27833 / NCIMB 13906 / BL2)</name>
    <dbReference type="NCBI Taxonomy" id="395965"/>
    <lineage>
        <taxon>Bacteria</taxon>
        <taxon>Pseudomonadati</taxon>
        <taxon>Pseudomonadota</taxon>
        <taxon>Alphaproteobacteria</taxon>
        <taxon>Hyphomicrobiales</taxon>
        <taxon>Beijerinckiaceae</taxon>
        <taxon>Methylocella</taxon>
    </lineage>
</organism>
<dbReference type="HOGENOM" id="CLU_125942_0_0_5"/>
<accession>B8ETF0</accession>
<feature type="transmembrane region" description="Helical" evidence="1">
    <location>
        <begin position="44"/>
        <end position="63"/>
    </location>
</feature>
<protein>
    <recommendedName>
        <fullName evidence="2">DUF4126 domain-containing protein</fullName>
    </recommendedName>
</protein>
<dbReference type="AlphaFoldDB" id="B8ETF0"/>
<keyword evidence="4" id="KW-1185">Reference proteome</keyword>
<name>B8ETF0_METSB</name>
<dbReference type="STRING" id="395965.Msil_2875"/>
<dbReference type="eggNOG" id="COG3918">
    <property type="taxonomic scope" value="Bacteria"/>
</dbReference>
<evidence type="ECO:0000256" key="1">
    <source>
        <dbReference type="SAM" id="Phobius"/>
    </source>
</evidence>
<feature type="domain" description="DUF4126" evidence="2">
    <location>
        <begin position="5"/>
        <end position="150"/>
    </location>
</feature>
<keyword evidence="1" id="KW-0812">Transmembrane</keyword>
<keyword evidence="1" id="KW-0472">Membrane</keyword>
<dbReference type="OrthoDB" id="9812409at2"/>